<accession>A0ABV2RBY9</accession>
<organism evidence="2 3">
    <name type="scientific">Brevundimonas faecalis</name>
    <dbReference type="NCBI Taxonomy" id="947378"/>
    <lineage>
        <taxon>Bacteria</taxon>
        <taxon>Pseudomonadati</taxon>
        <taxon>Pseudomonadota</taxon>
        <taxon>Alphaproteobacteria</taxon>
        <taxon>Caulobacterales</taxon>
        <taxon>Caulobacteraceae</taxon>
        <taxon>Brevundimonas</taxon>
    </lineage>
</organism>
<reference evidence="2 3" key="1">
    <citation type="submission" date="2024-06" db="EMBL/GenBank/DDBJ databases">
        <title>Sorghum-associated microbial communities from plants grown in Nebraska, USA.</title>
        <authorList>
            <person name="Schachtman D."/>
        </authorList>
    </citation>
    <scope>NUCLEOTIDE SEQUENCE [LARGE SCALE GENOMIC DNA]</scope>
    <source>
        <strain evidence="2 3">2814</strain>
    </source>
</reference>
<dbReference type="EMBL" id="JBEPTF010000002">
    <property type="protein sequence ID" value="MET4684099.1"/>
    <property type="molecule type" value="Genomic_DNA"/>
</dbReference>
<feature type="chain" id="PRO_5047065238" description="17 kDa surface antigen" evidence="1">
    <location>
        <begin position="25"/>
        <end position="150"/>
    </location>
</feature>
<feature type="signal peptide" evidence="1">
    <location>
        <begin position="1"/>
        <end position="24"/>
    </location>
</feature>
<sequence>MKTLAKIGVGAVALTMLASTPAAAQHYRDRDRDNTGRDAVLGAVVGGVAGAIIGQGDGRYVAGGALAGAALGAVASDNDRDRNRCDYYRGGRCYQNQGRWDRDYYNDRYDNDRYGDRRGYYRDGRYWRNQGEWRSHQNRRDRDYRYDRRW</sequence>
<evidence type="ECO:0000313" key="2">
    <source>
        <dbReference type="EMBL" id="MET4684099.1"/>
    </source>
</evidence>
<protein>
    <recommendedName>
        <fullName evidence="4">17 kDa surface antigen</fullName>
    </recommendedName>
</protein>
<evidence type="ECO:0000313" key="3">
    <source>
        <dbReference type="Proteomes" id="UP001549313"/>
    </source>
</evidence>
<dbReference type="RefSeq" id="WP_354089053.1">
    <property type="nucleotide sequence ID" value="NZ_JBEPTF010000002.1"/>
</dbReference>
<name>A0ABV2RBY9_9CAUL</name>
<dbReference type="Proteomes" id="UP001549313">
    <property type="component" value="Unassembled WGS sequence"/>
</dbReference>
<comment type="caution">
    <text evidence="2">The sequence shown here is derived from an EMBL/GenBank/DDBJ whole genome shotgun (WGS) entry which is preliminary data.</text>
</comment>
<evidence type="ECO:0000256" key="1">
    <source>
        <dbReference type="SAM" id="SignalP"/>
    </source>
</evidence>
<keyword evidence="1" id="KW-0732">Signal</keyword>
<evidence type="ECO:0008006" key="4">
    <source>
        <dbReference type="Google" id="ProtNLM"/>
    </source>
</evidence>
<gene>
    <name evidence="2" type="ORF">ABIE19_002029</name>
</gene>
<keyword evidence="3" id="KW-1185">Reference proteome</keyword>
<proteinExistence type="predicted"/>